<dbReference type="AlphaFoldDB" id="W5UTU3"/>
<dbReference type="STRING" id="743966.MYB_02730"/>
<dbReference type="PATRIC" id="fig|743966.3.peg.550"/>
<organism evidence="1 2">
    <name type="scientific">Mesomycoplasma bovoculi M165/69</name>
    <dbReference type="NCBI Taxonomy" id="743966"/>
    <lineage>
        <taxon>Bacteria</taxon>
        <taxon>Bacillati</taxon>
        <taxon>Mycoplasmatota</taxon>
        <taxon>Mycoplasmoidales</taxon>
        <taxon>Metamycoplasmataceae</taxon>
        <taxon>Mesomycoplasma</taxon>
    </lineage>
</organism>
<dbReference type="Proteomes" id="UP000019229">
    <property type="component" value="Chromosome"/>
</dbReference>
<name>W5UTU3_9BACT</name>
<dbReference type="KEGG" id="mbc:MYB_02730"/>
<dbReference type="HOGENOM" id="CLU_715358_0_0_14"/>
<accession>W5UTU3</accession>
<dbReference type="EMBL" id="CP007154">
    <property type="protein sequence ID" value="AHH45547.1"/>
    <property type="molecule type" value="Genomic_DNA"/>
</dbReference>
<evidence type="ECO:0000313" key="2">
    <source>
        <dbReference type="Proteomes" id="UP000019229"/>
    </source>
</evidence>
<sequence length="386" mass="46584">MTIMKDKWKTSYFDLIWKEISFINSKYNILEKINKDKLENGFEKWNELQTFNDNNNKKWNVDIYYFLNFILCFSYKTTHKSYYLGILNFTFKNLPNNLYEFSGSFFTKLTSYAEECKKYPFPFSKLQMENNKKNLTTKKSKNFESDFSEKNIENKNNENFDYVKIVEFMLKVNKTTTNRDIISPDIIFNFSSIDSSVDFSVDYFSTQFQYLKHEFSIKRLEYQVLYKEIIEAHFEQKINWENKVSKEIDLSVIFLKLMDIDFELGFISNNLSIDTKSLTLWFIKLLTYIQDKKNEKIIQNIFWILPPIAQWMLLLCVDIIYNELSDIEIREKINITFTFNKDNDERKCLLVSKRYYVSKLLHTVQDHFKEGEKIVRISKWAKHPIK</sequence>
<dbReference type="RefSeq" id="WP_022935398.1">
    <property type="nucleotide sequence ID" value="NZ_CP007154.1"/>
</dbReference>
<protein>
    <submittedName>
        <fullName evidence="1">Uncharacterized protein</fullName>
    </submittedName>
</protein>
<proteinExistence type="predicted"/>
<evidence type="ECO:0000313" key="1">
    <source>
        <dbReference type="EMBL" id="AHH45547.1"/>
    </source>
</evidence>
<reference evidence="1 2" key="1">
    <citation type="journal article" date="2014" name="Genome Announc.">
        <title>Complete Genome Sequence of Mycoplasma bovoculi Strain M165/69T (ATCC 29104).</title>
        <authorList>
            <person name="Calcutt M.J."/>
            <person name="Foecking M.F."/>
        </authorList>
    </citation>
    <scope>NUCLEOTIDE SEQUENCE [LARGE SCALE GENOMIC DNA]</scope>
    <source>
        <strain evidence="1">M165/69</strain>
    </source>
</reference>
<keyword evidence="2" id="KW-1185">Reference proteome</keyword>
<gene>
    <name evidence="1" type="ORF">MYB_02730</name>
</gene>